<dbReference type="InterPro" id="IPR013216">
    <property type="entry name" value="Methyltransf_11"/>
</dbReference>
<dbReference type="Gene3D" id="3.40.50.150">
    <property type="entry name" value="Vaccinia Virus protein VP39"/>
    <property type="match status" value="1"/>
</dbReference>
<reference evidence="2" key="1">
    <citation type="submission" date="2020-05" db="EMBL/GenBank/DDBJ databases">
        <authorList>
            <person name="Chiriac C."/>
            <person name="Salcher M."/>
            <person name="Ghai R."/>
            <person name="Kavagutti S V."/>
        </authorList>
    </citation>
    <scope>NUCLEOTIDE SEQUENCE</scope>
</reference>
<evidence type="ECO:0000259" key="1">
    <source>
        <dbReference type="Pfam" id="PF08241"/>
    </source>
</evidence>
<dbReference type="SUPFAM" id="SSF53335">
    <property type="entry name" value="S-adenosyl-L-methionine-dependent methyltransferases"/>
    <property type="match status" value="1"/>
</dbReference>
<dbReference type="GO" id="GO:0008757">
    <property type="term" value="F:S-adenosylmethionine-dependent methyltransferase activity"/>
    <property type="evidence" value="ECO:0007669"/>
    <property type="project" value="InterPro"/>
</dbReference>
<accession>A0A6J7X625</accession>
<keyword evidence="2" id="KW-0808">Transferase</keyword>
<dbReference type="GO" id="GO:0032259">
    <property type="term" value="P:methylation"/>
    <property type="evidence" value="ECO:0007669"/>
    <property type="project" value="UniProtKB-KW"/>
</dbReference>
<gene>
    <name evidence="2" type="ORF">UFOVP760_214</name>
</gene>
<evidence type="ECO:0000313" key="2">
    <source>
        <dbReference type="EMBL" id="CAB5226439.1"/>
    </source>
</evidence>
<sequence length="233" mass="27900">MKVLSHDKIIELYERFIKLNYTEEYKTRYVPLPVHKNNKRWRWEGKDFPRVIALLEFERYIEKYNFQINDLLIFNGEDDPEVEYLSDRIKKLHNFDYMEDTVNYDLHQLKLPRTDYDFVCLHQTLEHIYNPYQCLTNIYNHMKQGGYLYINVPACNAPHSEPFHHFTGFTPMGLVAASDQVGFNILESGQWGNEEYLVKLWTRQPGWSDFTQLQNPGINETQNPVITWVLLQK</sequence>
<proteinExistence type="predicted"/>
<organism evidence="2">
    <name type="scientific">uncultured Caudovirales phage</name>
    <dbReference type="NCBI Taxonomy" id="2100421"/>
    <lineage>
        <taxon>Viruses</taxon>
        <taxon>Duplodnaviria</taxon>
        <taxon>Heunggongvirae</taxon>
        <taxon>Uroviricota</taxon>
        <taxon>Caudoviricetes</taxon>
        <taxon>Peduoviridae</taxon>
        <taxon>Maltschvirus</taxon>
        <taxon>Maltschvirus maltsch</taxon>
    </lineage>
</organism>
<dbReference type="Pfam" id="PF08241">
    <property type="entry name" value="Methyltransf_11"/>
    <property type="match status" value="1"/>
</dbReference>
<protein>
    <submittedName>
        <fullName evidence="2">Methyltransferase domain containing protein</fullName>
    </submittedName>
</protein>
<name>A0A6J7X625_9CAUD</name>
<dbReference type="EMBL" id="LR798360">
    <property type="protein sequence ID" value="CAB5226439.1"/>
    <property type="molecule type" value="Genomic_DNA"/>
</dbReference>
<dbReference type="InterPro" id="IPR029063">
    <property type="entry name" value="SAM-dependent_MTases_sf"/>
</dbReference>
<keyword evidence="2" id="KW-0489">Methyltransferase</keyword>
<feature type="domain" description="Methyltransferase type 11" evidence="1">
    <location>
        <begin position="99"/>
        <end position="150"/>
    </location>
</feature>